<reference evidence="1 2" key="1">
    <citation type="submission" date="2024-08" db="EMBL/GenBank/DDBJ databases">
        <title>Two novel Cytobacillus novel species.</title>
        <authorList>
            <person name="Liu G."/>
        </authorList>
    </citation>
    <scope>NUCLEOTIDE SEQUENCE [LARGE SCALE GENOMIC DNA]</scope>
    <source>
        <strain evidence="1 2">FJAT-54145</strain>
    </source>
</reference>
<proteinExistence type="predicted"/>
<dbReference type="Proteomes" id="UP001601059">
    <property type="component" value="Unassembled WGS sequence"/>
</dbReference>
<protein>
    <submittedName>
        <fullName evidence="1">Uncharacterized protein</fullName>
    </submittedName>
</protein>
<dbReference type="EMBL" id="JBIACK010000004">
    <property type="protein sequence ID" value="MFE8701171.1"/>
    <property type="molecule type" value="Genomic_DNA"/>
</dbReference>
<sequence>MSDICMAKDCSFGGFVNLLDDGDKRMVLCLNHSAVYGMDPNLLEFKEGFPLPSEGLPNQACDGCGREGMTFMEKVPTEEDVVWNLCEEHTRKLFRRNLEPDVYHILVKKHGLVYMLHEDFYNPETGEAIQPIE</sequence>
<keyword evidence="2" id="KW-1185">Reference proteome</keyword>
<comment type="caution">
    <text evidence="1">The sequence shown here is derived from an EMBL/GenBank/DDBJ whole genome shotgun (WGS) entry which is preliminary data.</text>
</comment>
<evidence type="ECO:0000313" key="2">
    <source>
        <dbReference type="Proteomes" id="UP001601059"/>
    </source>
</evidence>
<accession>A0ABW6KAI0</accession>
<gene>
    <name evidence="1" type="ORF">ACFYKX_11250</name>
</gene>
<organism evidence="1 2">
    <name type="scientific">Cytobacillus spartinae</name>
    <dbReference type="NCBI Taxonomy" id="3299023"/>
    <lineage>
        <taxon>Bacteria</taxon>
        <taxon>Bacillati</taxon>
        <taxon>Bacillota</taxon>
        <taxon>Bacilli</taxon>
        <taxon>Bacillales</taxon>
        <taxon>Bacillaceae</taxon>
        <taxon>Cytobacillus</taxon>
    </lineage>
</organism>
<evidence type="ECO:0000313" key="1">
    <source>
        <dbReference type="EMBL" id="MFE8701171.1"/>
    </source>
</evidence>
<dbReference type="RefSeq" id="WP_389361052.1">
    <property type="nucleotide sequence ID" value="NZ_JBIACK010000004.1"/>
</dbReference>
<name>A0ABW6KAI0_9BACI</name>